<name>A0A3B0V774_9ZZZZ</name>
<accession>A0A3B0V774</accession>
<reference evidence="1" key="1">
    <citation type="submission" date="2018-06" db="EMBL/GenBank/DDBJ databases">
        <authorList>
            <person name="Zhirakovskaya E."/>
        </authorList>
    </citation>
    <scope>NUCLEOTIDE SEQUENCE</scope>
</reference>
<gene>
    <name evidence="1" type="ORF">MNBD_CHLOROFLEXI01-1167</name>
</gene>
<evidence type="ECO:0000313" key="1">
    <source>
        <dbReference type="EMBL" id="VAW33897.1"/>
    </source>
</evidence>
<feature type="non-terminal residue" evidence="1">
    <location>
        <position position="51"/>
    </location>
</feature>
<dbReference type="EMBL" id="UOEU01000491">
    <property type="protein sequence ID" value="VAW33897.1"/>
    <property type="molecule type" value="Genomic_DNA"/>
</dbReference>
<sequence length="51" mass="5268">MKPVSTLLSSFIGKLLLFILLMAALVTAVTSQTTPAIEAAEIAGVLPTPNN</sequence>
<dbReference type="AlphaFoldDB" id="A0A3B0V774"/>
<organism evidence="1">
    <name type="scientific">hydrothermal vent metagenome</name>
    <dbReference type="NCBI Taxonomy" id="652676"/>
    <lineage>
        <taxon>unclassified sequences</taxon>
        <taxon>metagenomes</taxon>
        <taxon>ecological metagenomes</taxon>
    </lineage>
</organism>
<protein>
    <submittedName>
        <fullName evidence="1">Uncharacterized protein</fullName>
    </submittedName>
</protein>
<proteinExistence type="predicted"/>